<evidence type="ECO:0000313" key="2">
    <source>
        <dbReference type="Proteomes" id="UP000265515"/>
    </source>
</evidence>
<sequence length="187" mass="20194">MCPLRLPVRLWMPSRFWFHLRVGFLHERNPKCRHEASVGVVDDVFRYAVAANPAGVQEARKFGSRGVVLAREKLRVLTQTVNDCEDAIVPEAVAGRRSGDVHGNGEGGFPWDWHRAQLAGGIVVVGLASSANFAIVAMPNGIGNEVGPSESLPKSCNSAIDSEMAGESRVMVLAEKASPTTTVSWDT</sequence>
<reference evidence="1 2" key="1">
    <citation type="journal article" date="2018" name="Cell">
        <title>The Chara Genome: Secondary Complexity and Implications for Plant Terrestrialization.</title>
        <authorList>
            <person name="Nishiyama T."/>
            <person name="Sakayama H."/>
            <person name="Vries J.D."/>
            <person name="Buschmann H."/>
            <person name="Saint-Marcoux D."/>
            <person name="Ullrich K.K."/>
            <person name="Haas F.B."/>
            <person name="Vanderstraeten L."/>
            <person name="Becker D."/>
            <person name="Lang D."/>
            <person name="Vosolsobe S."/>
            <person name="Rombauts S."/>
            <person name="Wilhelmsson P.K.I."/>
            <person name="Janitza P."/>
            <person name="Kern R."/>
            <person name="Heyl A."/>
            <person name="Rumpler F."/>
            <person name="Villalobos L.I.A.C."/>
            <person name="Clay J.M."/>
            <person name="Skokan R."/>
            <person name="Toyoda A."/>
            <person name="Suzuki Y."/>
            <person name="Kagoshima H."/>
            <person name="Schijlen E."/>
            <person name="Tajeshwar N."/>
            <person name="Catarino B."/>
            <person name="Hetherington A.J."/>
            <person name="Saltykova A."/>
            <person name="Bonnot C."/>
            <person name="Breuninger H."/>
            <person name="Symeonidi A."/>
            <person name="Radhakrishnan G.V."/>
            <person name="Van Nieuwerburgh F."/>
            <person name="Deforce D."/>
            <person name="Chang C."/>
            <person name="Karol K.G."/>
            <person name="Hedrich R."/>
            <person name="Ulvskov P."/>
            <person name="Glockner G."/>
            <person name="Delwiche C.F."/>
            <person name="Petrasek J."/>
            <person name="Van de Peer Y."/>
            <person name="Friml J."/>
            <person name="Beilby M."/>
            <person name="Dolan L."/>
            <person name="Kohara Y."/>
            <person name="Sugano S."/>
            <person name="Fujiyama A."/>
            <person name="Delaux P.-M."/>
            <person name="Quint M."/>
            <person name="TheiBen G."/>
            <person name="Hagemann M."/>
            <person name="Harholt J."/>
            <person name="Dunand C."/>
            <person name="Zachgo S."/>
            <person name="Langdale J."/>
            <person name="Maumus F."/>
            <person name="Straeten D.V.D."/>
            <person name="Gould S.B."/>
            <person name="Rensing S.A."/>
        </authorList>
    </citation>
    <scope>NUCLEOTIDE SEQUENCE [LARGE SCALE GENOMIC DNA]</scope>
    <source>
        <strain evidence="1 2">S276</strain>
    </source>
</reference>
<evidence type="ECO:0000313" key="1">
    <source>
        <dbReference type="EMBL" id="GBG92432.1"/>
    </source>
</evidence>
<dbReference type="EMBL" id="BFEA01001056">
    <property type="protein sequence ID" value="GBG92432.1"/>
    <property type="molecule type" value="Genomic_DNA"/>
</dbReference>
<proteinExistence type="predicted"/>
<protein>
    <submittedName>
        <fullName evidence="1">Uncharacterized protein</fullName>
    </submittedName>
</protein>
<dbReference type="AlphaFoldDB" id="A0A388MD72"/>
<dbReference type="Gramene" id="GBG92432">
    <property type="protein sequence ID" value="GBG92432"/>
    <property type="gene ID" value="CBR_g55369"/>
</dbReference>
<gene>
    <name evidence="1" type="ORF">CBR_g55369</name>
</gene>
<comment type="caution">
    <text evidence="1">The sequence shown here is derived from an EMBL/GenBank/DDBJ whole genome shotgun (WGS) entry which is preliminary data.</text>
</comment>
<name>A0A388MD72_CHABU</name>
<accession>A0A388MD72</accession>
<keyword evidence="2" id="KW-1185">Reference proteome</keyword>
<organism evidence="1 2">
    <name type="scientific">Chara braunii</name>
    <name type="common">Braun's stonewort</name>
    <dbReference type="NCBI Taxonomy" id="69332"/>
    <lineage>
        <taxon>Eukaryota</taxon>
        <taxon>Viridiplantae</taxon>
        <taxon>Streptophyta</taxon>
        <taxon>Charophyceae</taxon>
        <taxon>Charales</taxon>
        <taxon>Characeae</taxon>
        <taxon>Chara</taxon>
    </lineage>
</organism>
<dbReference type="Proteomes" id="UP000265515">
    <property type="component" value="Unassembled WGS sequence"/>
</dbReference>